<keyword evidence="2" id="KW-1185">Reference proteome</keyword>
<dbReference type="Proteomes" id="UP001305652">
    <property type="component" value="Chromosome"/>
</dbReference>
<reference evidence="1 2" key="1">
    <citation type="submission" date="2023-10" db="EMBL/GenBank/DDBJ databases">
        <title>The complete genome sequence of Methanoculleus receptaculi DSM 18860.</title>
        <authorList>
            <person name="Lai S.-J."/>
            <person name="You Y.-T."/>
            <person name="Chen S.-C."/>
        </authorList>
    </citation>
    <scope>NUCLEOTIDE SEQUENCE [LARGE SCALE GENOMIC DNA]</scope>
    <source>
        <strain evidence="1 2">DSM 18860</strain>
    </source>
</reference>
<evidence type="ECO:0000313" key="2">
    <source>
        <dbReference type="Proteomes" id="UP001305652"/>
    </source>
</evidence>
<organism evidence="1 2">
    <name type="scientific">Methanoculleus receptaculi</name>
    <dbReference type="NCBI Taxonomy" id="394967"/>
    <lineage>
        <taxon>Archaea</taxon>
        <taxon>Methanobacteriati</taxon>
        <taxon>Methanobacteriota</taxon>
        <taxon>Stenosarchaea group</taxon>
        <taxon>Methanomicrobia</taxon>
        <taxon>Methanomicrobiales</taxon>
        <taxon>Methanomicrobiaceae</taxon>
        <taxon>Methanoculleus</taxon>
    </lineage>
</organism>
<name>A0AAX4FSH8_9EURY</name>
<dbReference type="AlphaFoldDB" id="A0AAX4FSH8"/>
<sequence>MGAFTAPTQTDREFHPVDKTYATTAVRKALATGLITELVTELEPYEKETLQEEVKGVASGEMA</sequence>
<gene>
    <name evidence="1" type="ORF">R6Y96_06060</name>
</gene>
<proteinExistence type="predicted"/>
<dbReference type="KEGG" id="mrc:R6Y96_06060"/>
<dbReference type="GeneID" id="85732703"/>
<accession>A0AAX4FSH8</accession>
<dbReference type="EMBL" id="CP137642">
    <property type="protein sequence ID" value="WOX56886.1"/>
    <property type="molecule type" value="Genomic_DNA"/>
</dbReference>
<protein>
    <submittedName>
        <fullName evidence="1">Uncharacterized protein</fullName>
    </submittedName>
</protein>
<dbReference type="RefSeq" id="WP_318620333.1">
    <property type="nucleotide sequence ID" value="NZ_CP137642.1"/>
</dbReference>
<evidence type="ECO:0000313" key="1">
    <source>
        <dbReference type="EMBL" id="WOX56886.1"/>
    </source>
</evidence>